<dbReference type="KEGG" id="spn:SP_1049"/>
<evidence type="ECO:0000313" key="1">
    <source>
        <dbReference type="EMBL" id="AAK75163.1"/>
    </source>
</evidence>
<proteinExistence type="predicted"/>
<dbReference type="EMBL" id="AE005672">
    <property type="protein sequence ID" value="AAK75163.1"/>
    <property type="molecule type" value="Genomic_DNA"/>
</dbReference>
<gene>
    <name evidence="1" type="ordered locus">SP_1049</name>
</gene>
<accession>A0A0H2UPU8</accession>
<keyword evidence="2" id="KW-1185">Reference proteome</keyword>
<organism evidence="1 2">
    <name type="scientific">Streptococcus pneumoniae serotype 4 (strain ATCC BAA-334 / TIGR4)</name>
    <dbReference type="NCBI Taxonomy" id="170187"/>
    <lineage>
        <taxon>Bacteria</taxon>
        <taxon>Bacillati</taxon>
        <taxon>Bacillota</taxon>
        <taxon>Bacilli</taxon>
        <taxon>Lactobacillales</taxon>
        <taxon>Streptococcaceae</taxon>
        <taxon>Streptococcus</taxon>
    </lineage>
</organism>
<dbReference type="EnsemblBacteria" id="AAK75163">
    <property type="protein sequence ID" value="AAK75163"/>
    <property type="gene ID" value="SP_1049"/>
</dbReference>
<sequence length="37" mass="4476">MWSVATTKKVIILDFKLFYKHFVFVDKGNFDNKNPKR</sequence>
<dbReference type="AlphaFoldDB" id="A0A0H2UPU8"/>
<reference evidence="1 2" key="1">
    <citation type="journal article" date="2001" name="Science">
        <title>Complete genome sequence of a virulent isolate of Streptococcus pneumoniae.</title>
        <authorList>
            <person name="Tettelin H."/>
            <person name="Nelson K.E."/>
            <person name="Paulsen I.T."/>
            <person name="Eisen J.A."/>
            <person name="Read T.D."/>
            <person name="Peterson S."/>
            <person name="Heidelberg J."/>
            <person name="DeBoy R.T."/>
            <person name="Haft D.H."/>
            <person name="Dodson R.J."/>
            <person name="Durkin A.S."/>
            <person name="Gwinn M."/>
            <person name="Kolonay J.F."/>
            <person name="Nelson W.C."/>
            <person name="Peterson J.D."/>
            <person name="Umayam L.A."/>
            <person name="White O."/>
            <person name="Salzberg S.L."/>
            <person name="Lewis M.R."/>
            <person name="Radune D."/>
            <person name="Holtzapple E."/>
            <person name="Khouri H."/>
            <person name="Wolf A.M."/>
            <person name="Utterback T.R."/>
            <person name="Hansen C.L."/>
            <person name="McDonald L.A."/>
            <person name="Feldblyum T.V."/>
            <person name="Angiuoli S."/>
            <person name="Dickinson T."/>
            <person name="Hickey E.K."/>
            <person name="Holt I.E."/>
            <person name="Loftus B.J."/>
            <person name="Yang F."/>
            <person name="Smith H.O."/>
            <person name="Venter J.C."/>
            <person name="Dougherty B.A."/>
            <person name="Morrison D.A."/>
            <person name="Hollingshead S.K."/>
            <person name="Fraser C.M."/>
        </authorList>
    </citation>
    <scope>NUCLEOTIDE SEQUENCE [LARGE SCALE GENOMIC DNA]</scope>
    <source>
        <strain evidence="2">ATCC BAA-334 / TIGR4</strain>
    </source>
</reference>
<dbReference type="Proteomes" id="UP000000585">
    <property type="component" value="Chromosome"/>
</dbReference>
<protein>
    <submittedName>
        <fullName evidence="1">Uncharacterized protein</fullName>
    </submittedName>
</protein>
<dbReference type="PaxDb" id="170187-SP_1049"/>
<evidence type="ECO:0000313" key="2">
    <source>
        <dbReference type="Proteomes" id="UP000000585"/>
    </source>
</evidence>
<name>A0A0H2UPU8_STRPN</name>